<comment type="subcellular location">
    <subcellularLocation>
        <location evidence="6">Cell membrane</location>
        <topology evidence="6">Multi-pass membrane protein</topology>
    </subcellularLocation>
    <subcellularLocation>
        <location evidence="1">Membrane</location>
    </subcellularLocation>
</comment>
<evidence type="ECO:0000256" key="5">
    <source>
        <dbReference type="ARBA" id="ARBA00034769"/>
    </source>
</evidence>
<dbReference type="GO" id="GO:0034707">
    <property type="term" value="C:chloride channel complex"/>
    <property type="evidence" value="ECO:0007669"/>
    <property type="project" value="UniProtKB-KW"/>
</dbReference>
<keyword evidence="6" id="KW-0406">Ion transport</keyword>
<keyword evidence="3 6" id="KW-1133">Transmembrane helix</keyword>
<comment type="similarity">
    <text evidence="5 6">Belongs to the anion channel-forming bestrophin (TC 1.A.46) family. Calcium-sensitive chloride channel subfamily.</text>
</comment>
<dbReference type="GO" id="GO:0005886">
    <property type="term" value="C:plasma membrane"/>
    <property type="evidence" value="ECO:0007669"/>
    <property type="project" value="UniProtKB-SubCell"/>
</dbReference>
<sequence>MRAGSIYKLIGLDIIIWLLFFYTFSGIYRCILNKTQKDVFEKMVVLCREFTSIIQTTFVFVLGFYVTTVLNRWWGLWNSLPWPDDVIHYLTTYLNGQVQNDLVLSLTGPHFVRSRLLEEGERRMMEVMAGDSLRSMFWIPHMWATRIALQARMENRIESDLGLRGIVDAVNGIRRTCALCQHVEFIQETASVKNAVVTLATYSYYCALALGSQSIVGDYSEKDDINTYFPITSVFLLVLYVGWLKVAESLIDPYGEDDADFELNWLLDRHIKVTYMTGEGVNTDFKEFTWKDMFPWLYDQALTPNPKMLVYANMMDKDKDVKMPDPVVTPIPPGVPAVLEKATLFRLLRRNNVQVAPAPAAPTNLQNRYSFKLAHEDHLFFEEEL</sequence>
<evidence type="ECO:0000256" key="2">
    <source>
        <dbReference type="ARBA" id="ARBA00022692"/>
    </source>
</evidence>
<evidence type="ECO:0000313" key="8">
    <source>
        <dbReference type="Proteomes" id="UP000677054"/>
    </source>
</evidence>
<protein>
    <recommendedName>
        <fullName evidence="6">Bestrophin homolog</fullName>
    </recommendedName>
</protein>
<evidence type="ECO:0000256" key="4">
    <source>
        <dbReference type="ARBA" id="ARBA00023136"/>
    </source>
</evidence>
<name>A0A7R9A6F9_9CRUS</name>
<feature type="transmembrane region" description="Helical" evidence="6">
    <location>
        <begin position="53"/>
        <end position="74"/>
    </location>
</feature>
<dbReference type="InterPro" id="IPR021134">
    <property type="entry name" value="Bestrophin-like"/>
</dbReference>
<dbReference type="EMBL" id="LR900365">
    <property type="protein sequence ID" value="CAD7245407.1"/>
    <property type="molecule type" value="Genomic_DNA"/>
</dbReference>
<evidence type="ECO:0000256" key="3">
    <source>
        <dbReference type="ARBA" id="ARBA00022989"/>
    </source>
</evidence>
<dbReference type="InterPro" id="IPR000615">
    <property type="entry name" value="Bestrophin"/>
</dbReference>
<dbReference type="Proteomes" id="UP000677054">
    <property type="component" value="Unassembled WGS sequence"/>
</dbReference>
<feature type="transmembrane region" description="Helical" evidence="6">
    <location>
        <begin position="6"/>
        <end position="32"/>
    </location>
</feature>
<evidence type="ECO:0000313" key="7">
    <source>
        <dbReference type="EMBL" id="CAD7245407.1"/>
    </source>
</evidence>
<evidence type="ECO:0000256" key="1">
    <source>
        <dbReference type="ARBA" id="ARBA00004370"/>
    </source>
</evidence>
<keyword evidence="2 6" id="KW-0812">Transmembrane</keyword>
<accession>A0A7R9A6F9</accession>
<organism evidence="7">
    <name type="scientific">Darwinula stevensoni</name>
    <dbReference type="NCBI Taxonomy" id="69355"/>
    <lineage>
        <taxon>Eukaryota</taxon>
        <taxon>Metazoa</taxon>
        <taxon>Ecdysozoa</taxon>
        <taxon>Arthropoda</taxon>
        <taxon>Crustacea</taxon>
        <taxon>Oligostraca</taxon>
        <taxon>Ostracoda</taxon>
        <taxon>Podocopa</taxon>
        <taxon>Podocopida</taxon>
        <taxon>Darwinulocopina</taxon>
        <taxon>Darwinuloidea</taxon>
        <taxon>Darwinulidae</taxon>
        <taxon>Darwinula</taxon>
    </lineage>
</organism>
<comment type="function">
    <text evidence="6">Forms chloride channels.</text>
</comment>
<keyword evidence="6" id="KW-0868">Chloride</keyword>
<keyword evidence="6" id="KW-0813">Transport</keyword>
<dbReference type="AlphaFoldDB" id="A0A7R9A6F9"/>
<dbReference type="EMBL" id="CAJPEV010000848">
    <property type="protein sequence ID" value="CAG0889046.1"/>
    <property type="molecule type" value="Genomic_DNA"/>
</dbReference>
<keyword evidence="6" id="KW-1003">Cell membrane</keyword>
<gene>
    <name evidence="7" type="ORF">DSTB1V02_LOCUS5280</name>
</gene>
<keyword evidence="4 6" id="KW-0472">Membrane</keyword>
<dbReference type="GO" id="GO:0005254">
    <property type="term" value="F:chloride channel activity"/>
    <property type="evidence" value="ECO:0007669"/>
    <property type="project" value="UniProtKB-KW"/>
</dbReference>
<keyword evidence="8" id="KW-1185">Reference proteome</keyword>
<reference evidence="7" key="1">
    <citation type="submission" date="2020-11" db="EMBL/GenBank/DDBJ databases">
        <authorList>
            <person name="Tran Van P."/>
        </authorList>
    </citation>
    <scope>NUCLEOTIDE SEQUENCE</scope>
</reference>
<dbReference type="PANTHER" id="PTHR10736:SF11">
    <property type="entry name" value="BESTROPHIN 2"/>
    <property type="match status" value="1"/>
</dbReference>
<dbReference type="Pfam" id="PF01062">
    <property type="entry name" value="Bestrophin"/>
    <property type="match status" value="2"/>
</dbReference>
<keyword evidence="6" id="KW-0407">Ion channel</keyword>
<proteinExistence type="inferred from homology"/>
<feature type="non-terminal residue" evidence="7">
    <location>
        <position position="1"/>
    </location>
</feature>
<keyword evidence="6" id="KW-0869">Chloride channel</keyword>
<dbReference type="PANTHER" id="PTHR10736">
    <property type="entry name" value="BESTROPHIN"/>
    <property type="match status" value="1"/>
</dbReference>
<evidence type="ECO:0000256" key="6">
    <source>
        <dbReference type="RuleBase" id="RU363126"/>
    </source>
</evidence>
<dbReference type="OrthoDB" id="201595at2759"/>